<dbReference type="GO" id="GO:0006508">
    <property type="term" value="P:proteolysis"/>
    <property type="evidence" value="ECO:0007669"/>
    <property type="project" value="UniProtKB-KW"/>
</dbReference>
<dbReference type="CDD" id="cd06456">
    <property type="entry name" value="M3A_DCP"/>
    <property type="match status" value="1"/>
</dbReference>
<dbReference type="Proteomes" id="UP000823598">
    <property type="component" value="Unassembled WGS sequence"/>
</dbReference>
<dbReference type="PANTHER" id="PTHR43660:SF1">
    <property type="entry name" value="DIPEPTIDYL CARBOXYPEPTIDASE"/>
    <property type="match status" value="1"/>
</dbReference>
<feature type="domain" description="Peptidase M3A/M3B catalytic" evidence="8">
    <location>
        <begin position="229"/>
        <end position="673"/>
    </location>
</feature>
<dbReference type="PANTHER" id="PTHR43660">
    <property type="entry name" value="DIPEPTIDYL CARBOXYPEPTIDASE"/>
    <property type="match status" value="1"/>
</dbReference>
<reference evidence="9" key="1">
    <citation type="submission" date="2020-10" db="EMBL/GenBank/DDBJ databases">
        <authorList>
            <person name="Gilroy R."/>
        </authorList>
    </citation>
    <scope>NUCLEOTIDE SEQUENCE</scope>
    <source>
        <strain evidence="9">6919</strain>
    </source>
</reference>
<sequence length="685" mass="79033">MTNAENIFFEEFKTTHNVVPFDRIEKSFYEEAVDSGIKVARKEIDAIVNQRSMPTFENTIVALEDAGAMLNRTLMTFYPILSADGDDEMNAISLRISPKLSEYQSDISLNERLWERIKYVYDNREKLNLDTEDSMLLEKTYDSFLQSGANLKGTDRDTYRKLTAELSELTLKFEQNTVKATAAYEMWLKKEDLAGLPESSVEAAAVAAKEKGREGEYLITLQAPCYMAFMKYSDRRDLREKLYRDYNSQCTSGEYDNRQIMCRIAEIRMQIANLMGYKTYADYSLKHTMAETKENVYKLLDQLRDAYKPAWKKELKELSEYVNKLEGKKVDLQAWDYSYYANKLKNEKYSFNEEELRPYFELNNVIDGVFGLATKLYGLQFTENQNISVYNPEVKSFDVTDAEGNFVGVLYTDFFPRATKRSGAWMTEFRSEKIVDGVSQRPHVTLTMNFTRPTEDKPSLLTFYEVETFIHEFGHGLHSLLTQAKYASLSGTSVYRDFVEVPSQFNENFLTEKEFLDSFAKHYITGESIPRELVDKVIASSRFGAARDCLRQLSFGYLDMAYHTITAPITEDTYKFEVDATKSVELFPEVKGCYTSPMFNHIFSGGYAAGYYSYKWSEEIEADAFQYFKDNGIFNPEIAKSWRDNVLSRGGTEPPMTLYKRFRGQEPTVDALLIRDGIKKAAKGK</sequence>
<evidence type="ECO:0000259" key="8">
    <source>
        <dbReference type="Pfam" id="PF01432"/>
    </source>
</evidence>
<dbReference type="InterPro" id="IPR024079">
    <property type="entry name" value="MetalloPept_cat_dom_sf"/>
</dbReference>
<keyword evidence="6 7" id="KW-0482">Metalloprotease</keyword>
<keyword evidence="4 7" id="KW-0378">Hydrolase</keyword>
<dbReference type="GO" id="GO:0046872">
    <property type="term" value="F:metal ion binding"/>
    <property type="evidence" value="ECO:0007669"/>
    <property type="project" value="UniProtKB-UniRule"/>
</dbReference>
<evidence type="ECO:0000313" key="10">
    <source>
        <dbReference type="Proteomes" id="UP000823598"/>
    </source>
</evidence>
<evidence type="ECO:0000256" key="4">
    <source>
        <dbReference type="ARBA" id="ARBA00022801"/>
    </source>
</evidence>
<dbReference type="GO" id="GO:0004180">
    <property type="term" value="F:carboxypeptidase activity"/>
    <property type="evidence" value="ECO:0007669"/>
    <property type="project" value="TreeGrafter"/>
</dbReference>
<evidence type="ECO:0000256" key="7">
    <source>
        <dbReference type="RuleBase" id="RU003435"/>
    </source>
</evidence>
<evidence type="ECO:0000256" key="2">
    <source>
        <dbReference type="ARBA" id="ARBA00022670"/>
    </source>
</evidence>
<dbReference type="Pfam" id="PF01432">
    <property type="entry name" value="Peptidase_M3"/>
    <property type="match status" value="1"/>
</dbReference>
<evidence type="ECO:0000256" key="5">
    <source>
        <dbReference type="ARBA" id="ARBA00022833"/>
    </source>
</evidence>
<name>A0A9D9NJ44_9BACT</name>
<evidence type="ECO:0000256" key="6">
    <source>
        <dbReference type="ARBA" id="ARBA00023049"/>
    </source>
</evidence>
<dbReference type="Gene3D" id="3.40.390.10">
    <property type="entry name" value="Collagenase (Catalytic Domain)"/>
    <property type="match status" value="1"/>
</dbReference>
<protein>
    <submittedName>
        <fullName evidence="9">M3 family metallopeptidase</fullName>
    </submittedName>
</protein>
<proteinExistence type="inferred from homology"/>
<dbReference type="SUPFAM" id="SSF55486">
    <property type="entry name" value="Metalloproteases ('zincins'), catalytic domain"/>
    <property type="match status" value="1"/>
</dbReference>
<dbReference type="InterPro" id="IPR001567">
    <property type="entry name" value="Pept_M3A_M3B_dom"/>
</dbReference>
<dbReference type="InterPro" id="IPR024080">
    <property type="entry name" value="Neurolysin/TOP_N"/>
</dbReference>
<dbReference type="Gene3D" id="1.10.1370.10">
    <property type="entry name" value="Neurolysin, domain 3"/>
    <property type="match status" value="1"/>
</dbReference>
<dbReference type="GO" id="GO:0005829">
    <property type="term" value="C:cytosol"/>
    <property type="evidence" value="ECO:0007669"/>
    <property type="project" value="TreeGrafter"/>
</dbReference>
<keyword evidence="3 7" id="KW-0479">Metal-binding</keyword>
<dbReference type="GO" id="GO:0004222">
    <property type="term" value="F:metalloendopeptidase activity"/>
    <property type="evidence" value="ECO:0007669"/>
    <property type="project" value="InterPro"/>
</dbReference>
<comment type="caution">
    <text evidence="9">The sequence shown here is derived from an EMBL/GenBank/DDBJ whole genome shotgun (WGS) entry which is preliminary data.</text>
</comment>
<accession>A0A9D9NJ44</accession>
<dbReference type="InterPro" id="IPR024077">
    <property type="entry name" value="Neurolysin/TOP_dom2"/>
</dbReference>
<dbReference type="AlphaFoldDB" id="A0A9D9NJ44"/>
<keyword evidence="2 7" id="KW-0645">Protease</keyword>
<dbReference type="FunFam" id="3.40.390.10:FF:000009">
    <property type="entry name" value="Oligopeptidase A"/>
    <property type="match status" value="1"/>
</dbReference>
<comment type="cofactor">
    <cofactor evidence="7">
        <name>Zn(2+)</name>
        <dbReference type="ChEBI" id="CHEBI:29105"/>
    </cofactor>
    <text evidence="7">Binds 1 zinc ion.</text>
</comment>
<evidence type="ECO:0000313" key="9">
    <source>
        <dbReference type="EMBL" id="MBO8475516.1"/>
    </source>
</evidence>
<dbReference type="InterPro" id="IPR045090">
    <property type="entry name" value="Pept_M3A_M3B"/>
</dbReference>
<reference evidence="9" key="2">
    <citation type="journal article" date="2021" name="PeerJ">
        <title>Extensive microbial diversity within the chicken gut microbiome revealed by metagenomics and culture.</title>
        <authorList>
            <person name="Gilroy R."/>
            <person name="Ravi A."/>
            <person name="Getino M."/>
            <person name="Pursley I."/>
            <person name="Horton D.L."/>
            <person name="Alikhan N.F."/>
            <person name="Baker D."/>
            <person name="Gharbi K."/>
            <person name="Hall N."/>
            <person name="Watson M."/>
            <person name="Adriaenssens E.M."/>
            <person name="Foster-Nyarko E."/>
            <person name="Jarju S."/>
            <person name="Secka A."/>
            <person name="Antonio M."/>
            <person name="Oren A."/>
            <person name="Chaudhuri R.R."/>
            <person name="La Ragione R."/>
            <person name="Hildebrand F."/>
            <person name="Pallen M.J."/>
        </authorList>
    </citation>
    <scope>NUCLEOTIDE SEQUENCE</scope>
    <source>
        <strain evidence="9">6919</strain>
    </source>
</reference>
<organism evidence="9 10">
    <name type="scientific">Candidatus Limisoma faecipullorum</name>
    <dbReference type="NCBI Taxonomy" id="2840854"/>
    <lineage>
        <taxon>Bacteria</taxon>
        <taxon>Pseudomonadati</taxon>
        <taxon>Bacteroidota</taxon>
        <taxon>Bacteroidia</taxon>
        <taxon>Bacteroidales</taxon>
        <taxon>Candidatus Limisoma</taxon>
    </lineage>
</organism>
<evidence type="ECO:0000256" key="3">
    <source>
        <dbReference type="ARBA" id="ARBA00022723"/>
    </source>
</evidence>
<evidence type="ECO:0000256" key="1">
    <source>
        <dbReference type="ARBA" id="ARBA00006040"/>
    </source>
</evidence>
<gene>
    <name evidence="9" type="ORF">IAB88_00825</name>
</gene>
<keyword evidence="5 7" id="KW-0862">Zinc</keyword>
<dbReference type="Gene3D" id="1.20.1050.40">
    <property type="entry name" value="Endopeptidase. Chain P, domain 1"/>
    <property type="match status" value="1"/>
</dbReference>
<dbReference type="InterPro" id="IPR034005">
    <property type="entry name" value="M3A_DCP"/>
</dbReference>
<comment type="similarity">
    <text evidence="1 7">Belongs to the peptidase M3 family.</text>
</comment>
<dbReference type="EMBL" id="JADIMC010000011">
    <property type="protein sequence ID" value="MBO8475516.1"/>
    <property type="molecule type" value="Genomic_DNA"/>
</dbReference>